<evidence type="ECO:0000259" key="6">
    <source>
        <dbReference type="PROSITE" id="PS50222"/>
    </source>
</evidence>
<evidence type="ECO:0000256" key="3">
    <source>
        <dbReference type="ARBA" id="ARBA00022837"/>
    </source>
</evidence>
<dbReference type="Pfam" id="PF03133">
    <property type="entry name" value="TTL"/>
    <property type="match status" value="2"/>
</dbReference>
<keyword evidence="3" id="KW-0106">Calcium</keyword>
<evidence type="ECO:0000313" key="7">
    <source>
        <dbReference type="EMBL" id="CAK0859265.1"/>
    </source>
</evidence>
<feature type="domain" description="EF-hand" evidence="6">
    <location>
        <begin position="48"/>
        <end position="83"/>
    </location>
</feature>
<keyword evidence="4" id="KW-0067">ATP-binding</keyword>
<keyword evidence="2" id="KW-0547">Nucleotide-binding</keyword>
<name>A0ABN9UHY1_9DINO</name>
<evidence type="ECO:0000313" key="8">
    <source>
        <dbReference type="Proteomes" id="UP001189429"/>
    </source>
</evidence>
<reference evidence="7" key="1">
    <citation type="submission" date="2023-10" db="EMBL/GenBank/DDBJ databases">
        <authorList>
            <person name="Chen Y."/>
            <person name="Shah S."/>
            <person name="Dougan E. K."/>
            <person name="Thang M."/>
            <person name="Chan C."/>
        </authorList>
    </citation>
    <scope>NUCLEOTIDE SEQUENCE [LARGE SCALE GENOMIC DNA]</scope>
</reference>
<evidence type="ECO:0000256" key="5">
    <source>
        <dbReference type="SAM" id="MobiDB-lite"/>
    </source>
</evidence>
<organism evidence="7 8">
    <name type="scientific">Prorocentrum cordatum</name>
    <dbReference type="NCBI Taxonomy" id="2364126"/>
    <lineage>
        <taxon>Eukaryota</taxon>
        <taxon>Sar</taxon>
        <taxon>Alveolata</taxon>
        <taxon>Dinophyceae</taxon>
        <taxon>Prorocentrales</taxon>
        <taxon>Prorocentraceae</taxon>
        <taxon>Prorocentrum</taxon>
    </lineage>
</organism>
<keyword evidence="1" id="KW-0436">Ligase</keyword>
<dbReference type="InterPro" id="IPR002048">
    <property type="entry name" value="EF_hand_dom"/>
</dbReference>
<dbReference type="CDD" id="cd22961">
    <property type="entry name" value="DD_TEX55-like"/>
    <property type="match status" value="1"/>
</dbReference>
<gene>
    <name evidence="7" type="ORF">PCOR1329_LOCUS48684</name>
</gene>
<evidence type="ECO:0000256" key="2">
    <source>
        <dbReference type="ARBA" id="ARBA00022741"/>
    </source>
</evidence>
<dbReference type="Gene3D" id="3.30.470.20">
    <property type="entry name" value="ATP-grasp fold, B domain"/>
    <property type="match status" value="1"/>
</dbReference>
<dbReference type="InterPro" id="IPR018247">
    <property type="entry name" value="EF_Hand_1_Ca_BS"/>
</dbReference>
<evidence type="ECO:0000256" key="1">
    <source>
        <dbReference type="ARBA" id="ARBA00022598"/>
    </source>
</evidence>
<dbReference type="InterPro" id="IPR011992">
    <property type="entry name" value="EF-hand-dom_pair"/>
</dbReference>
<dbReference type="EMBL" id="CAUYUJ010015883">
    <property type="protein sequence ID" value="CAK0859265.1"/>
    <property type="molecule type" value="Genomic_DNA"/>
</dbReference>
<evidence type="ECO:0000256" key="4">
    <source>
        <dbReference type="ARBA" id="ARBA00022840"/>
    </source>
</evidence>
<proteinExistence type="predicted"/>
<feature type="compositionally biased region" description="Acidic residues" evidence="5">
    <location>
        <begin position="533"/>
        <end position="547"/>
    </location>
</feature>
<accession>A0ABN9UHY1</accession>
<dbReference type="PANTHER" id="PTHR12241:SF154">
    <property type="entry name" value="TUBULIN POLYGLUTAMYLASE TTLL11"/>
    <property type="match status" value="1"/>
</dbReference>
<dbReference type="PROSITE" id="PS00018">
    <property type="entry name" value="EF_HAND_1"/>
    <property type="match status" value="1"/>
</dbReference>
<feature type="compositionally biased region" description="Low complexity" evidence="5">
    <location>
        <begin position="15"/>
        <end position="45"/>
    </location>
</feature>
<dbReference type="PROSITE" id="PS51221">
    <property type="entry name" value="TTL"/>
    <property type="match status" value="1"/>
</dbReference>
<dbReference type="PANTHER" id="PTHR12241">
    <property type="entry name" value="TUBULIN POLYGLUTAMYLASE"/>
    <property type="match status" value="1"/>
</dbReference>
<feature type="region of interest" description="Disordered" evidence="5">
    <location>
        <begin position="510"/>
        <end position="549"/>
    </location>
</feature>
<comment type="caution">
    <text evidence="7">The sequence shown here is derived from an EMBL/GenBank/DDBJ whole genome shotgun (WGS) entry which is preliminary data.</text>
</comment>
<dbReference type="SUPFAM" id="SSF56059">
    <property type="entry name" value="Glutathione synthetase ATP-binding domain-like"/>
    <property type="match status" value="1"/>
</dbReference>
<dbReference type="Proteomes" id="UP001189429">
    <property type="component" value="Unassembled WGS sequence"/>
</dbReference>
<dbReference type="PROSITE" id="PS50222">
    <property type="entry name" value="EF_HAND_2"/>
    <property type="match status" value="1"/>
</dbReference>
<dbReference type="Gene3D" id="1.10.238.10">
    <property type="entry name" value="EF-hand"/>
    <property type="match status" value="1"/>
</dbReference>
<protein>
    <recommendedName>
        <fullName evidence="6">EF-hand domain-containing protein</fullName>
    </recommendedName>
</protein>
<keyword evidence="8" id="KW-1185">Reference proteome</keyword>
<sequence>MEPAATPLEPAAKQPAMGVADPAGGPAADPGQAAPAAPSPGTACPRPEDRVSLRAAFDALDADKDGEVTRADLEAAVRRLAGGHAGGRALFAAADRRGGGARELEDFAPAVLQTAGLPPLAAERGGPGGPGAEYLARHGLRAVCEEMLEGIAGAMPEDPHAWMMRFLAERRSTRQVAQAAPEPAGDAASAKLKPWRVNTSAVLRKAPKKLLDAVLVKPRWEQVESSEDQQCDLYFVWDSRAFLSRLGHPCGATAETVRQLPADARINRLPGMGQLCDKVNMALALRFLQQLWPERFSFWPKSWLLPAERERLSKWLSKRKGETVIVKPADGSLGEGIFLAQTASDLEVKLSAKPQWGAGFGALAQRYLPRPLLIGGLKFDLRLYVVVLSTDPLQAYLCKEGLARFCTSKYESPTQANVNQHYMHLTNFSVNKKSATFVKSNDPFDVHSEASKRPLSTLLRQIACQEAAQGRVFDEAKLLRAFEEVVSVLLQAVAPVLNVTYERVAKELAPKRRARAPAARKPGAHRAARSDSGSDEDEESESGEDSEEGFRPQCFQVLGVDVLLDDSLQPWLLEVNGRPSMDVEEPVRMAEAPEGMRRCACRDMDGEEHVHLPSLVDLHVKKAALGGALELALGGSVPESYVELDFGRFAPSEGLEDTMQSIASLYQLAGGAKKAFTTYGVRRALAGALQAGGLSAHDVDAVVTRWRHQGYREGSDLEQDRAEIGVLDFASLLQEVAALRAGAEEEDPLEALSSLLADCETE</sequence>
<dbReference type="SUPFAM" id="SSF47473">
    <property type="entry name" value="EF-hand"/>
    <property type="match status" value="1"/>
</dbReference>
<feature type="region of interest" description="Disordered" evidence="5">
    <location>
        <begin position="1"/>
        <end position="48"/>
    </location>
</feature>
<dbReference type="InterPro" id="IPR004344">
    <property type="entry name" value="TTL/TTLL_fam"/>
</dbReference>